<comment type="caution">
    <text evidence="1">The sequence shown here is derived from an EMBL/GenBank/DDBJ whole genome shotgun (WGS) entry which is preliminary data.</text>
</comment>
<protein>
    <submittedName>
        <fullName evidence="1">Uncharacterized protein</fullName>
    </submittedName>
</protein>
<reference evidence="1 2" key="1">
    <citation type="submission" date="2015-12" db="EMBL/GenBank/DDBJ databases">
        <title>Draft genome sequence of Mesorhizobium sp. UFLA 01-765, a multitolerant efficient symbiont and plant-growth promoting strain isolated from Zn-mining soil using Leucaena leucocephala as a trap plant.</title>
        <authorList>
            <person name="Rangel W.M."/>
            <person name="Thijs S."/>
            <person name="Longatti S.M."/>
            <person name="Moreira F.M."/>
            <person name="Weyens N."/>
            <person name="Vangronsveld J."/>
            <person name="Van Hamme J.D."/>
            <person name="Bottos E.M."/>
            <person name="Rineau F."/>
        </authorList>
    </citation>
    <scope>NUCLEOTIDE SEQUENCE [LARGE SCALE GENOMIC DNA]</scope>
    <source>
        <strain evidence="1 2">UFLA 01-765</strain>
    </source>
</reference>
<evidence type="ECO:0000313" key="2">
    <source>
        <dbReference type="Proteomes" id="UP000053176"/>
    </source>
</evidence>
<evidence type="ECO:0000313" key="1">
    <source>
        <dbReference type="EMBL" id="KUM27054.1"/>
    </source>
</evidence>
<proteinExistence type="predicted"/>
<dbReference type="AlphaFoldDB" id="A0A101KU66"/>
<dbReference type="EMBL" id="LPWA01000099">
    <property type="protein sequence ID" value="KUM27054.1"/>
    <property type="molecule type" value="Genomic_DNA"/>
</dbReference>
<sequence length="141" mass="14889">MRSERSLMISMGGLLHGTLRFARASAAARLDASHQRPACEKRATLEPDGDASVLRPVIRYFALAFIFFQVATTAALATQVVLFEDATAAVLSPAELLSGAQAQPISPLVGEMAGRPEGGATEHLLIQIDAGKQSQASPMND</sequence>
<gene>
    <name evidence="1" type="ORF">AU467_17740</name>
</gene>
<dbReference type="Proteomes" id="UP000053176">
    <property type="component" value="Unassembled WGS sequence"/>
</dbReference>
<accession>A0A101KU66</accession>
<name>A0A101KU66_RHILI</name>
<organism evidence="1 2">
    <name type="scientific">Rhizobium loti</name>
    <name type="common">Mesorhizobium loti</name>
    <dbReference type="NCBI Taxonomy" id="381"/>
    <lineage>
        <taxon>Bacteria</taxon>
        <taxon>Pseudomonadati</taxon>
        <taxon>Pseudomonadota</taxon>
        <taxon>Alphaproteobacteria</taxon>
        <taxon>Hyphomicrobiales</taxon>
        <taxon>Phyllobacteriaceae</taxon>
        <taxon>Mesorhizobium</taxon>
    </lineage>
</organism>